<dbReference type="EMBL" id="CP023322">
    <property type="protein sequence ID" value="ATY59206.1"/>
    <property type="molecule type" value="Genomic_DNA"/>
</dbReference>
<keyword evidence="5 6" id="KW-0413">Isomerase</keyword>
<dbReference type="Gene3D" id="3.10.50.40">
    <property type="match status" value="1"/>
</dbReference>
<dbReference type="SUPFAM" id="SSF54534">
    <property type="entry name" value="FKBP-like"/>
    <property type="match status" value="1"/>
</dbReference>
<dbReference type="PROSITE" id="PS50059">
    <property type="entry name" value="FKBP_PPIASE"/>
    <property type="match status" value="1"/>
</dbReference>
<evidence type="ECO:0000256" key="5">
    <source>
        <dbReference type="ARBA" id="ARBA00023235"/>
    </source>
</evidence>
<dbReference type="InterPro" id="IPR001179">
    <property type="entry name" value="PPIase_FKBP_dom"/>
</dbReference>
<evidence type="ECO:0000256" key="7">
    <source>
        <dbReference type="SAM" id="MobiDB-lite"/>
    </source>
</evidence>
<feature type="region of interest" description="Disordered" evidence="7">
    <location>
        <begin position="44"/>
        <end position="70"/>
    </location>
</feature>
<name>A0A2H4S7X2_CORMI</name>
<evidence type="ECO:0000256" key="6">
    <source>
        <dbReference type="PROSITE-ProRule" id="PRU00277"/>
    </source>
</evidence>
<dbReference type="AlphaFoldDB" id="A0A2H4S7X2"/>
<dbReference type="PANTHER" id="PTHR45779">
    <property type="entry name" value="PEPTIDYLPROLYL ISOMERASE"/>
    <property type="match status" value="1"/>
</dbReference>
<sequence length="577" mass="64937">MCIGEKRTLTIPPEYGYGDRGIGPIPGGATLIFETELVGIAGVEPPKKVDDDDAAPEADDKAAKGPPHSLTIGGIEFHTEGFSPIFSSAFISQRSAPFQSIITVFFFPANSWRVAGMAPPRLDDKIDILHLLIDHVSQRLPPRPTQVIDHNRPTRSDLQVNNKTSLYNLCLVSKRFNYVFSKRLWRRLELDGSNMNCFEDENKRAILFQTPNLEHVKILVHRKRLQSKYGRLEYPQWDLELSDLASSSAAEFDVSRDIMLALSRATCLKSLTLQFNQRTASCFFVKKEPGIESVWQSEMPGFAELRLRHFPLLSLTTLTRLTLLELSGHMGNWITWIVNILIQNEDLEHFSFSIHTPRGWDVEDNDQPPRVTFCFELCHKYAEKSSKKMKLRSLHVAWPVMFPDLPTLSQLTDPAYLEDIYMDDSHDFMDDCATPDVLSPKATPSLRRLALTAAGYSWTEDFQQALLSPYRKFSLLSVGSAHCPCILDGTHLRLLADAAPSLTVFTCISPVRLSCLRGNSNIRQLGTVVHIYDLFLLCTVPHTVVTLCDSLGSMPNLEALWFLGGSRRASRITAAKD</sequence>
<reference evidence="9 10" key="1">
    <citation type="journal article" date="2017" name="BMC Genomics">
        <title>Chromosome level assembly and secondary metabolite potential of the parasitic fungus Cordyceps militaris.</title>
        <authorList>
            <person name="Kramer G.J."/>
            <person name="Nodwell J.R."/>
        </authorList>
    </citation>
    <scope>NUCLEOTIDE SEQUENCE [LARGE SCALE GENOMIC DNA]</scope>
    <source>
        <strain evidence="9 10">ATCC 34164</strain>
    </source>
</reference>
<evidence type="ECO:0000256" key="4">
    <source>
        <dbReference type="ARBA" id="ARBA00023110"/>
    </source>
</evidence>
<accession>A0A2H4S7X2</accession>
<dbReference type="GO" id="GO:0005783">
    <property type="term" value="C:endoplasmic reticulum"/>
    <property type="evidence" value="ECO:0007669"/>
    <property type="project" value="TreeGrafter"/>
</dbReference>
<dbReference type="Pfam" id="PF00254">
    <property type="entry name" value="FKBP_C"/>
    <property type="match status" value="1"/>
</dbReference>
<feature type="domain" description="PPIase FKBP-type" evidence="8">
    <location>
        <begin position="1"/>
        <end position="41"/>
    </location>
</feature>
<comment type="catalytic activity">
    <reaction evidence="1 6">
        <text>[protein]-peptidylproline (omega=180) = [protein]-peptidylproline (omega=0)</text>
        <dbReference type="Rhea" id="RHEA:16237"/>
        <dbReference type="Rhea" id="RHEA-COMP:10747"/>
        <dbReference type="Rhea" id="RHEA-COMP:10748"/>
        <dbReference type="ChEBI" id="CHEBI:83833"/>
        <dbReference type="ChEBI" id="CHEBI:83834"/>
        <dbReference type="EC" id="5.2.1.8"/>
    </reaction>
</comment>
<evidence type="ECO:0000313" key="9">
    <source>
        <dbReference type="EMBL" id="ATY59206.1"/>
    </source>
</evidence>
<dbReference type="Proteomes" id="UP000323067">
    <property type="component" value="Chromosome iv"/>
</dbReference>
<dbReference type="EC" id="5.2.1.8" evidence="3 6"/>
<gene>
    <name evidence="9" type="ORF">A9K55_003357</name>
</gene>
<evidence type="ECO:0000256" key="1">
    <source>
        <dbReference type="ARBA" id="ARBA00000971"/>
    </source>
</evidence>
<organism evidence="9 10">
    <name type="scientific">Cordyceps militaris</name>
    <name type="common">Caterpillar fungus</name>
    <name type="synonym">Clavaria militaris</name>
    <dbReference type="NCBI Taxonomy" id="73501"/>
    <lineage>
        <taxon>Eukaryota</taxon>
        <taxon>Fungi</taxon>
        <taxon>Dikarya</taxon>
        <taxon>Ascomycota</taxon>
        <taxon>Pezizomycotina</taxon>
        <taxon>Sordariomycetes</taxon>
        <taxon>Hypocreomycetidae</taxon>
        <taxon>Hypocreales</taxon>
        <taxon>Cordycipitaceae</taxon>
        <taxon>Cordyceps</taxon>
    </lineage>
</organism>
<proteinExistence type="predicted"/>
<dbReference type="InterPro" id="IPR046357">
    <property type="entry name" value="PPIase_dom_sf"/>
</dbReference>
<evidence type="ECO:0000256" key="3">
    <source>
        <dbReference type="ARBA" id="ARBA00013194"/>
    </source>
</evidence>
<evidence type="ECO:0000259" key="8">
    <source>
        <dbReference type="PROSITE" id="PS50059"/>
    </source>
</evidence>
<keyword evidence="4 6" id="KW-0697">Rotamase</keyword>
<evidence type="ECO:0000313" key="10">
    <source>
        <dbReference type="Proteomes" id="UP000323067"/>
    </source>
</evidence>
<dbReference type="VEuPathDB" id="FungiDB:CCM_05996"/>
<comment type="function">
    <text evidence="2">PPIases accelerate the folding of proteins. It catalyzes the cis-trans isomerization of proline imidic peptide bonds in oligopeptides.</text>
</comment>
<protein>
    <recommendedName>
        <fullName evidence="3 6">peptidylprolyl isomerase</fullName>
        <ecNumber evidence="3 6">5.2.1.8</ecNumber>
    </recommendedName>
</protein>
<dbReference type="VEuPathDB" id="FungiDB:A9K55_003357"/>
<dbReference type="InterPro" id="IPR044609">
    <property type="entry name" value="FKBP2/11"/>
</dbReference>
<evidence type="ECO:0000256" key="2">
    <source>
        <dbReference type="ARBA" id="ARBA00002388"/>
    </source>
</evidence>
<dbReference type="GO" id="GO:0003755">
    <property type="term" value="F:peptidyl-prolyl cis-trans isomerase activity"/>
    <property type="evidence" value="ECO:0007669"/>
    <property type="project" value="UniProtKB-KW"/>
</dbReference>
<dbReference type="PANTHER" id="PTHR45779:SF7">
    <property type="entry name" value="PEPTIDYLPROLYL ISOMERASE"/>
    <property type="match status" value="1"/>
</dbReference>